<dbReference type="Proteomes" id="UP001596115">
    <property type="component" value="Unassembled WGS sequence"/>
</dbReference>
<name>A0ABW1MZH7_9GAMM</name>
<protein>
    <submittedName>
        <fullName evidence="1">Uncharacterized protein</fullName>
    </submittedName>
</protein>
<gene>
    <name evidence="1" type="ORF">ACFLLB_03015</name>
</gene>
<reference evidence="1 2" key="1">
    <citation type="submission" date="2024-09" db="EMBL/GenBank/DDBJ databases">
        <title>Whole genome analysis of Stenotrophomonas geniculata MK-1, and its biological control impact on peanut foliage fungus diseases.</title>
        <authorList>
            <person name="Ahsan T."/>
        </authorList>
    </citation>
    <scope>NUCLEOTIDE SEQUENCE [LARGE SCALE GENOMIC DNA]</scope>
    <source>
        <strain evidence="1 2">MK-1</strain>
    </source>
</reference>
<sequence>MSYSTPHDAREYLKAACLSVCHDYVLRCQRRKDRDKVELIAATREIDLCARLASFFGPVAHLAAQGTSDIDLQIDAPTIRAEVKFFKSPARAWNNYREDWDWLLAANSGGNEFSKRAWILFLPSIDLRTFASCVSVSKSHGSAFSLNDFAPFSPFVEAIPTATGSSQRLAYKAISSVNRESIIKMPGGKRVRVELVGSQNHPIWAVIYTRVVGKPSVGSLPEHKVTTLAIP</sequence>
<comment type="caution">
    <text evidence="1">The sequence shown here is derived from an EMBL/GenBank/DDBJ whole genome shotgun (WGS) entry which is preliminary data.</text>
</comment>
<dbReference type="EMBL" id="JBHRFL010000002">
    <property type="protein sequence ID" value="MFC6068537.1"/>
    <property type="molecule type" value="Genomic_DNA"/>
</dbReference>
<organism evidence="1 2">
    <name type="scientific">Stenotrophomonas geniculata</name>
    <dbReference type="NCBI Taxonomy" id="86188"/>
    <lineage>
        <taxon>Bacteria</taxon>
        <taxon>Pseudomonadati</taxon>
        <taxon>Pseudomonadota</taxon>
        <taxon>Gammaproteobacteria</taxon>
        <taxon>Lysobacterales</taxon>
        <taxon>Lysobacteraceae</taxon>
        <taxon>Stenotrophomonas</taxon>
    </lineage>
</organism>
<accession>A0ABW1MZH7</accession>
<dbReference type="RefSeq" id="WP_242877248.1">
    <property type="nucleotide sequence ID" value="NZ_JBFLAA010000007.1"/>
</dbReference>
<evidence type="ECO:0000313" key="1">
    <source>
        <dbReference type="EMBL" id="MFC6068537.1"/>
    </source>
</evidence>
<proteinExistence type="predicted"/>
<keyword evidence="2" id="KW-1185">Reference proteome</keyword>
<evidence type="ECO:0000313" key="2">
    <source>
        <dbReference type="Proteomes" id="UP001596115"/>
    </source>
</evidence>